<proteinExistence type="predicted"/>
<reference evidence="4" key="2">
    <citation type="journal article" date="2024" name="Plant">
        <title>Genomic evolution and insights into agronomic trait innovations of Sesamum species.</title>
        <authorList>
            <person name="Miao H."/>
            <person name="Wang L."/>
            <person name="Qu L."/>
            <person name="Liu H."/>
            <person name="Sun Y."/>
            <person name="Le M."/>
            <person name="Wang Q."/>
            <person name="Wei S."/>
            <person name="Zheng Y."/>
            <person name="Lin W."/>
            <person name="Duan Y."/>
            <person name="Cao H."/>
            <person name="Xiong S."/>
            <person name="Wang X."/>
            <person name="Wei L."/>
            <person name="Li C."/>
            <person name="Ma Q."/>
            <person name="Ju M."/>
            <person name="Zhao R."/>
            <person name="Li G."/>
            <person name="Mu C."/>
            <person name="Tian Q."/>
            <person name="Mei H."/>
            <person name="Zhang T."/>
            <person name="Gao T."/>
            <person name="Zhang H."/>
        </authorList>
    </citation>
    <scope>NUCLEOTIDE SEQUENCE</scope>
    <source>
        <strain evidence="4">G02</strain>
    </source>
</reference>
<dbReference type="PANTHER" id="PTHR48103">
    <property type="entry name" value="MIDASIN-RELATED"/>
    <property type="match status" value="1"/>
</dbReference>
<protein>
    <submittedName>
        <fullName evidence="4">Midasin</fullName>
    </submittedName>
</protein>
<keyword evidence="1" id="KW-0547">Nucleotide-binding</keyword>
<keyword evidence="2" id="KW-0067">ATP-binding</keyword>
<dbReference type="InterPro" id="IPR011704">
    <property type="entry name" value="ATPase_dyneun-rel_AAA"/>
</dbReference>
<dbReference type="Pfam" id="PF07728">
    <property type="entry name" value="AAA_5"/>
    <property type="match status" value="1"/>
</dbReference>
<dbReference type="Gene3D" id="3.40.50.300">
    <property type="entry name" value="P-loop containing nucleotide triphosphate hydrolases"/>
    <property type="match status" value="2"/>
</dbReference>
<evidence type="ECO:0000256" key="2">
    <source>
        <dbReference type="ARBA" id="ARBA00022840"/>
    </source>
</evidence>
<dbReference type="GO" id="GO:0005524">
    <property type="term" value="F:ATP binding"/>
    <property type="evidence" value="ECO:0007669"/>
    <property type="project" value="UniProtKB-KW"/>
</dbReference>
<evidence type="ECO:0000256" key="1">
    <source>
        <dbReference type="ARBA" id="ARBA00022741"/>
    </source>
</evidence>
<dbReference type="FunFam" id="3.40.50.300:FF:001384">
    <property type="entry name" value="Midasin"/>
    <property type="match status" value="1"/>
</dbReference>
<dbReference type="SUPFAM" id="SSF52540">
    <property type="entry name" value="P-loop containing nucleoside triphosphate hydrolases"/>
    <property type="match status" value="2"/>
</dbReference>
<gene>
    <name evidence="4" type="ORF">Sradi_3897000</name>
</gene>
<reference evidence="4" key="1">
    <citation type="submission" date="2020-06" db="EMBL/GenBank/DDBJ databases">
        <authorList>
            <person name="Li T."/>
            <person name="Hu X."/>
            <person name="Zhang T."/>
            <person name="Song X."/>
            <person name="Zhang H."/>
            <person name="Dai N."/>
            <person name="Sheng W."/>
            <person name="Hou X."/>
            <person name="Wei L."/>
        </authorList>
    </citation>
    <scope>NUCLEOTIDE SEQUENCE</scope>
    <source>
        <strain evidence="4">G02</strain>
        <tissue evidence="4">Leaf</tissue>
    </source>
</reference>
<dbReference type="EMBL" id="JACGWJ010000017">
    <property type="protein sequence ID" value="KAL0354501.1"/>
    <property type="molecule type" value="Genomic_DNA"/>
</dbReference>
<sequence length="364" mass="40307">MNCKLDMVTVLHLDGVTNLTAEDPRHLVQVLIVLVLRDLSFWPLPHRKLRVLRAMQLNKPGSPGVGKTSLIVALGRFSGHTVVRINLSEQTDIMDLLGSDLPIESDEGIQFAWSDGILLQALKKGSWVLLDELNLAPQSVLEGLNAILDHRAEVFIPELGRSFKCPTSFRVFACQNPSYQGGGRKGLPKSFLNRFTKPYVNPHPRVKLTPDTVIVGDVSVARNLYQSSGLSSNNIMDLPGLRHCLEAVAQCVKHQWLCILVGPPSSGKTSMVRLLAELTGNVLNELNLSSATDISELLGCFEQHNASRHYHLAIAQVERYMNEYCSLQLESSPDAFIQRNDLTVDGLPSYQRQIVRQPSCTIQG</sequence>
<comment type="caution">
    <text evidence="4">The sequence shown here is derived from an EMBL/GenBank/DDBJ whole genome shotgun (WGS) entry which is preliminary data.</text>
</comment>
<feature type="domain" description="ATPase dynein-related AAA" evidence="3">
    <location>
        <begin position="61"/>
        <end position="195"/>
    </location>
</feature>
<evidence type="ECO:0000313" key="4">
    <source>
        <dbReference type="EMBL" id="KAL0354501.1"/>
    </source>
</evidence>
<dbReference type="GO" id="GO:0000055">
    <property type="term" value="P:ribosomal large subunit export from nucleus"/>
    <property type="evidence" value="ECO:0007669"/>
    <property type="project" value="TreeGrafter"/>
</dbReference>
<dbReference type="GO" id="GO:0005634">
    <property type="term" value="C:nucleus"/>
    <property type="evidence" value="ECO:0007669"/>
    <property type="project" value="TreeGrafter"/>
</dbReference>
<name>A0AAW2PIP6_SESRA</name>
<dbReference type="GO" id="GO:0000027">
    <property type="term" value="P:ribosomal large subunit assembly"/>
    <property type="evidence" value="ECO:0007669"/>
    <property type="project" value="TreeGrafter"/>
</dbReference>
<accession>A0AAW2PIP6</accession>
<dbReference type="InterPro" id="IPR027417">
    <property type="entry name" value="P-loop_NTPase"/>
</dbReference>
<dbReference type="GO" id="GO:0030687">
    <property type="term" value="C:preribosome, large subunit precursor"/>
    <property type="evidence" value="ECO:0007669"/>
    <property type="project" value="TreeGrafter"/>
</dbReference>
<evidence type="ECO:0000259" key="3">
    <source>
        <dbReference type="Pfam" id="PF07728"/>
    </source>
</evidence>
<dbReference type="PANTHER" id="PTHR48103:SF2">
    <property type="entry name" value="MIDASIN"/>
    <property type="match status" value="1"/>
</dbReference>
<organism evidence="4">
    <name type="scientific">Sesamum radiatum</name>
    <name type="common">Black benniseed</name>
    <dbReference type="NCBI Taxonomy" id="300843"/>
    <lineage>
        <taxon>Eukaryota</taxon>
        <taxon>Viridiplantae</taxon>
        <taxon>Streptophyta</taxon>
        <taxon>Embryophyta</taxon>
        <taxon>Tracheophyta</taxon>
        <taxon>Spermatophyta</taxon>
        <taxon>Magnoliopsida</taxon>
        <taxon>eudicotyledons</taxon>
        <taxon>Gunneridae</taxon>
        <taxon>Pentapetalae</taxon>
        <taxon>asterids</taxon>
        <taxon>lamiids</taxon>
        <taxon>Lamiales</taxon>
        <taxon>Pedaliaceae</taxon>
        <taxon>Sesamum</taxon>
    </lineage>
</organism>
<dbReference type="GO" id="GO:0016887">
    <property type="term" value="F:ATP hydrolysis activity"/>
    <property type="evidence" value="ECO:0007669"/>
    <property type="project" value="InterPro"/>
</dbReference>
<dbReference type="AlphaFoldDB" id="A0AAW2PIP6"/>